<dbReference type="GO" id="GO:0009234">
    <property type="term" value="P:menaquinone biosynthetic process"/>
    <property type="evidence" value="ECO:0007669"/>
    <property type="project" value="UniProtKB-UniRule"/>
</dbReference>
<organism evidence="6">
    <name type="scientific">Chlorobaculum parvum</name>
    <dbReference type="NCBI Taxonomy" id="274539"/>
    <lineage>
        <taxon>Bacteria</taxon>
        <taxon>Pseudomonadati</taxon>
        <taxon>Chlorobiota</taxon>
        <taxon>Chlorobiia</taxon>
        <taxon>Chlorobiales</taxon>
        <taxon>Chlorobiaceae</taxon>
        <taxon>Chlorobaculum</taxon>
    </lineage>
</organism>
<keyword evidence="3 5" id="KW-0808">Transferase</keyword>
<dbReference type="AlphaFoldDB" id="A0A7C5DF26"/>
<dbReference type="PANTHER" id="PTHR43591">
    <property type="entry name" value="METHYLTRANSFERASE"/>
    <property type="match status" value="1"/>
</dbReference>
<evidence type="ECO:0000256" key="2">
    <source>
        <dbReference type="ARBA" id="ARBA00022603"/>
    </source>
</evidence>
<dbReference type="NCBIfam" id="TIGR01934">
    <property type="entry name" value="MenG_MenH_UbiE"/>
    <property type="match status" value="1"/>
</dbReference>
<dbReference type="PROSITE" id="PS01183">
    <property type="entry name" value="UBIE_1"/>
    <property type="match status" value="1"/>
</dbReference>
<keyword evidence="2 5" id="KW-0489">Methyltransferase</keyword>
<dbReference type="CDD" id="cd02440">
    <property type="entry name" value="AdoMet_MTases"/>
    <property type="match status" value="1"/>
</dbReference>
<dbReference type="PANTHER" id="PTHR43591:SF24">
    <property type="entry name" value="2-METHOXY-6-POLYPRENYL-1,4-BENZOQUINOL METHYLASE, MITOCHONDRIAL"/>
    <property type="match status" value="1"/>
</dbReference>
<comment type="similarity">
    <text evidence="5">Belongs to the class I-like SAM-binding methyltransferase superfamily. MenG/UbiE family.</text>
</comment>
<comment type="caution">
    <text evidence="6">The sequence shown here is derived from an EMBL/GenBank/DDBJ whole genome shotgun (WGS) entry which is preliminary data.</text>
</comment>
<dbReference type="NCBIfam" id="NF001244">
    <property type="entry name" value="PRK00216.1-5"/>
    <property type="match status" value="1"/>
</dbReference>
<proteinExistence type="inferred from homology"/>
<keyword evidence="1 5" id="KW-0474">Menaquinone biosynthesis</keyword>
<dbReference type="Pfam" id="PF01209">
    <property type="entry name" value="Ubie_methyltran"/>
    <property type="match status" value="1"/>
</dbReference>
<evidence type="ECO:0000256" key="3">
    <source>
        <dbReference type="ARBA" id="ARBA00022679"/>
    </source>
</evidence>
<comment type="function">
    <text evidence="5">Methyltransferase required for the conversion of demethylmenaquinol (DMKH2) to menaquinol (MKH2).</text>
</comment>
<evidence type="ECO:0000256" key="4">
    <source>
        <dbReference type="ARBA" id="ARBA00022691"/>
    </source>
</evidence>
<feature type="binding site" evidence="5">
    <location>
        <position position="74"/>
    </location>
    <ligand>
        <name>S-adenosyl-L-methionine</name>
        <dbReference type="ChEBI" id="CHEBI:59789"/>
    </ligand>
</feature>
<evidence type="ECO:0000313" key="6">
    <source>
        <dbReference type="EMBL" id="HHE31050.1"/>
    </source>
</evidence>
<comment type="pathway">
    <text evidence="5">Quinol/quinone metabolism; menaquinone biosynthesis; menaquinol from 1,4-dihydroxy-2-naphthoate: step 2/2.</text>
</comment>
<protein>
    <recommendedName>
        <fullName evidence="5">Demethylmenaquinone methyltransferase</fullName>
        <ecNumber evidence="5">2.1.1.163</ecNumber>
    </recommendedName>
</protein>
<dbReference type="InterPro" id="IPR029063">
    <property type="entry name" value="SAM-dependent_MTases_sf"/>
</dbReference>
<dbReference type="EC" id="2.1.1.163" evidence="5"/>
<keyword evidence="4 5" id="KW-0949">S-adenosyl-L-methionine</keyword>
<dbReference type="Proteomes" id="UP000886058">
    <property type="component" value="Unassembled WGS sequence"/>
</dbReference>
<feature type="binding site" evidence="5">
    <location>
        <position position="93"/>
    </location>
    <ligand>
        <name>S-adenosyl-L-methionine</name>
        <dbReference type="ChEBI" id="CHEBI:59789"/>
    </ligand>
</feature>
<dbReference type="InterPro" id="IPR023576">
    <property type="entry name" value="UbiE/COQ5_MeTrFase_CS"/>
</dbReference>
<accession>A0A7C5DF26</accession>
<dbReference type="Gene3D" id="3.40.50.150">
    <property type="entry name" value="Vaccinia Virus protein VP39"/>
    <property type="match status" value="1"/>
</dbReference>
<dbReference type="GO" id="GO:0032259">
    <property type="term" value="P:methylation"/>
    <property type="evidence" value="ECO:0007669"/>
    <property type="project" value="UniProtKB-KW"/>
</dbReference>
<name>A0A7C5DF26_9CHLB</name>
<dbReference type="EMBL" id="DRSQ01000001">
    <property type="protein sequence ID" value="HHE31050.1"/>
    <property type="molecule type" value="Genomic_DNA"/>
</dbReference>
<reference evidence="6" key="1">
    <citation type="journal article" date="2020" name="mSystems">
        <title>Genome- and Community-Level Interaction Insights into Carbon Utilization and Element Cycling Functions of Hydrothermarchaeota in Hydrothermal Sediment.</title>
        <authorList>
            <person name="Zhou Z."/>
            <person name="Liu Y."/>
            <person name="Xu W."/>
            <person name="Pan J."/>
            <person name="Luo Z.H."/>
            <person name="Li M."/>
        </authorList>
    </citation>
    <scope>NUCLEOTIDE SEQUENCE [LARGE SCALE GENOMIC DNA]</scope>
    <source>
        <strain evidence="6">HyVt-633</strain>
    </source>
</reference>
<evidence type="ECO:0000256" key="1">
    <source>
        <dbReference type="ARBA" id="ARBA00022428"/>
    </source>
</evidence>
<gene>
    <name evidence="6" type="primary">ubiE</name>
    <name evidence="5" type="synonym">menG</name>
    <name evidence="6" type="ORF">ENL07_00025</name>
</gene>
<dbReference type="UniPathway" id="UPA00079">
    <property type="reaction ID" value="UER00169"/>
</dbReference>
<dbReference type="InterPro" id="IPR004033">
    <property type="entry name" value="UbiE/COQ5_MeTrFase"/>
</dbReference>
<comment type="catalytic activity">
    <reaction evidence="5">
        <text>a 2-demethylmenaquinol + S-adenosyl-L-methionine = a menaquinol + S-adenosyl-L-homocysteine + H(+)</text>
        <dbReference type="Rhea" id="RHEA:42640"/>
        <dbReference type="Rhea" id="RHEA-COMP:9539"/>
        <dbReference type="Rhea" id="RHEA-COMP:9563"/>
        <dbReference type="ChEBI" id="CHEBI:15378"/>
        <dbReference type="ChEBI" id="CHEBI:18151"/>
        <dbReference type="ChEBI" id="CHEBI:55437"/>
        <dbReference type="ChEBI" id="CHEBI:57856"/>
        <dbReference type="ChEBI" id="CHEBI:59789"/>
        <dbReference type="EC" id="2.1.1.163"/>
    </reaction>
</comment>
<dbReference type="SUPFAM" id="SSF53335">
    <property type="entry name" value="S-adenosyl-L-methionine-dependent methyltransferases"/>
    <property type="match status" value="1"/>
</dbReference>
<dbReference type="PROSITE" id="PS51608">
    <property type="entry name" value="SAM_MT_UBIE"/>
    <property type="match status" value="1"/>
</dbReference>
<evidence type="ECO:0000256" key="5">
    <source>
        <dbReference type="HAMAP-Rule" id="MF_01813"/>
    </source>
</evidence>
<sequence>MMSSSKETAKSLIQTKSRSSIRNMFDEVAPTYDFLNHLLSLGIDNYWRVVAAKKARKQVEGEREPKILDVATGTGDLAASMSKIPGAKVTGYDLSPEMLAIARQKYPNIEFIEGFAEKMPFADNSFHVVSAGFGVRNLEDLAQGMKEFRRVLKPCGCAYIIEPMIPRNPVMKKLYLIYFKNVLPKIAGIFSKSTFAYDYLPNSVEQFPQAEKFTAILKNAGFKKAEFFPMTFETSILYVATK</sequence>
<dbReference type="HAMAP" id="MF_01813">
    <property type="entry name" value="MenG_UbiE_methyltr"/>
    <property type="match status" value="1"/>
</dbReference>
<comment type="caution">
    <text evidence="5">Lacks conserved residue(s) required for the propagation of feature annotation.</text>
</comment>
<dbReference type="GO" id="GO:0043770">
    <property type="term" value="F:demethylmenaquinone methyltransferase activity"/>
    <property type="evidence" value="ECO:0007669"/>
    <property type="project" value="UniProtKB-UniRule"/>
</dbReference>